<evidence type="ECO:0000313" key="2">
    <source>
        <dbReference type="EMBL" id="BBG95266.1"/>
    </source>
</evidence>
<name>A0A4Y1QTT6_PRUDU</name>
<accession>A0A4Y1QTT6</accession>
<dbReference type="EMBL" id="AP019297">
    <property type="protein sequence ID" value="BBG95266.1"/>
    <property type="molecule type" value="Genomic_DNA"/>
</dbReference>
<feature type="non-terminal residue" evidence="2">
    <location>
        <position position="1"/>
    </location>
</feature>
<sequence>SLPRPPQAVLISAVGTIGTVTPSPFFPERSQPRHRPELAGNWRKPPVSSRNFISFVSPPNHSSKVEEFGFGQNTGETLPNFRQESKENFKSNCSRKGKIVICARQLPGVGHAQGLVQILKWNWDRILSMTL</sequence>
<protein>
    <submittedName>
        <fullName evidence="2">Uncharacterized protein</fullName>
    </submittedName>
</protein>
<organism evidence="2">
    <name type="scientific">Prunus dulcis</name>
    <name type="common">Almond</name>
    <name type="synonym">Amygdalus dulcis</name>
    <dbReference type="NCBI Taxonomy" id="3755"/>
    <lineage>
        <taxon>Eukaryota</taxon>
        <taxon>Viridiplantae</taxon>
        <taxon>Streptophyta</taxon>
        <taxon>Embryophyta</taxon>
        <taxon>Tracheophyta</taxon>
        <taxon>Spermatophyta</taxon>
        <taxon>Magnoliopsida</taxon>
        <taxon>eudicotyledons</taxon>
        <taxon>Gunneridae</taxon>
        <taxon>Pentapetalae</taxon>
        <taxon>rosids</taxon>
        <taxon>fabids</taxon>
        <taxon>Rosales</taxon>
        <taxon>Rosaceae</taxon>
        <taxon>Amygdaloideae</taxon>
        <taxon>Amygdaleae</taxon>
        <taxon>Prunus</taxon>
    </lineage>
</organism>
<feature type="region of interest" description="Disordered" evidence="1">
    <location>
        <begin position="22"/>
        <end position="43"/>
    </location>
</feature>
<evidence type="ECO:0000256" key="1">
    <source>
        <dbReference type="SAM" id="MobiDB-lite"/>
    </source>
</evidence>
<reference evidence="2" key="1">
    <citation type="journal article" date="2019" name="Science">
        <title>Mutation of a bHLH transcription factor allowed almond domestication.</title>
        <authorList>
            <person name="Sanchez-Perez R."/>
            <person name="Pavan S."/>
            <person name="Mazzeo R."/>
            <person name="Moldovan C."/>
            <person name="Aiese Cigliano R."/>
            <person name="Del Cueto J."/>
            <person name="Ricciardi F."/>
            <person name="Lotti C."/>
            <person name="Ricciardi L."/>
            <person name="Dicenta F."/>
            <person name="Lopez-Marques R.L."/>
            <person name="Lindberg Moller B."/>
        </authorList>
    </citation>
    <scope>NUCLEOTIDE SEQUENCE</scope>
</reference>
<proteinExistence type="predicted"/>
<gene>
    <name evidence="2" type="ORF">Prudu_003758</name>
</gene>
<dbReference type="AlphaFoldDB" id="A0A4Y1QTT6"/>